<dbReference type="Gene3D" id="1.10.150.240">
    <property type="entry name" value="Putative phosphatase, domain 2"/>
    <property type="match status" value="1"/>
</dbReference>
<gene>
    <name evidence="1" type="ORF">G443_002077</name>
</gene>
<evidence type="ECO:0000313" key="1">
    <source>
        <dbReference type="EMBL" id="MCP2331807.1"/>
    </source>
</evidence>
<keyword evidence="2" id="KW-1185">Reference proteome</keyword>
<name>A0ABT1JH32_ACTCY</name>
<dbReference type="PANTHER" id="PTHR43434">
    <property type="entry name" value="PHOSPHOGLYCOLATE PHOSPHATASE"/>
    <property type="match status" value="1"/>
</dbReference>
<dbReference type="EMBL" id="AUBJ02000001">
    <property type="protein sequence ID" value="MCP2331807.1"/>
    <property type="molecule type" value="Genomic_DNA"/>
</dbReference>
<proteinExistence type="predicted"/>
<organism evidence="1 2">
    <name type="scientific">Actinoalloteichus caeruleus DSM 43889</name>
    <dbReference type="NCBI Taxonomy" id="1120930"/>
    <lineage>
        <taxon>Bacteria</taxon>
        <taxon>Bacillati</taxon>
        <taxon>Actinomycetota</taxon>
        <taxon>Actinomycetes</taxon>
        <taxon>Pseudonocardiales</taxon>
        <taxon>Pseudonocardiaceae</taxon>
        <taxon>Actinoalloteichus</taxon>
        <taxon>Actinoalloteichus cyanogriseus</taxon>
    </lineage>
</organism>
<dbReference type="InterPro" id="IPR023198">
    <property type="entry name" value="PGP-like_dom2"/>
</dbReference>
<accession>A0ABT1JH32</accession>
<dbReference type="Pfam" id="PF00702">
    <property type="entry name" value="Hydrolase"/>
    <property type="match status" value="1"/>
</dbReference>
<dbReference type="SFLD" id="SFLDS00003">
    <property type="entry name" value="Haloacid_Dehalogenase"/>
    <property type="match status" value="1"/>
</dbReference>
<dbReference type="SUPFAM" id="SSF56784">
    <property type="entry name" value="HAD-like"/>
    <property type="match status" value="1"/>
</dbReference>
<protein>
    <submittedName>
        <fullName evidence="1">Phosphoglycolate phosphatase, HAD superfamily</fullName>
    </submittedName>
</protein>
<dbReference type="InterPro" id="IPR050155">
    <property type="entry name" value="HAD-like_hydrolase_sf"/>
</dbReference>
<dbReference type="RefSeq" id="WP_026418289.1">
    <property type="nucleotide sequence ID" value="NZ_AUBJ02000001.1"/>
</dbReference>
<comment type="caution">
    <text evidence="1">The sequence shown here is derived from an EMBL/GenBank/DDBJ whole genome shotgun (WGS) entry which is preliminary data.</text>
</comment>
<dbReference type="InterPro" id="IPR036412">
    <property type="entry name" value="HAD-like_sf"/>
</dbReference>
<sequence length="230" mass="25230">MTRTVETTGTRHIVWDWNGTLLDDNHAVMAGVNAVCRLYGRDEIELDYWRDVFSRPLQECYARLLGRELSPVEWAELDALYHRSYDELLHTCELGAGARDVLRSWGDAGRSQSLLSMWFHTDLVPLITKLGLVEHFSRVDGLRVDVGGGSKAEHLERHLRELDLPPSEVVLVGDVLDDAAAAGQVGTGCVLVTTGMTAPDRLLATGYPVADTLAEAAALARTPGVRLVPS</sequence>
<dbReference type="Proteomes" id="UP000791080">
    <property type="component" value="Unassembled WGS sequence"/>
</dbReference>
<evidence type="ECO:0000313" key="2">
    <source>
        <dbReference type="Proteomes" id="UP000791080"/>
    </source>
</evidence>
<dbReference type="SFLD" id="SFLDG01129">
    <property type="entry name" value="C1.5:_HAD__Beta-PGM__Phosphata"/>
    <property type="match status" value="1"/>
</dbReference>
<dbReference type="InterPro" id="IPR023214">
    <property type="entry name" value="HAD_sf"/>
</dbReference>
<dbReference type="PANTHER" id="PTHR43434:SF1">
    <property type="entry name" value="PHOSPHOGLYCOLATE PHOSPHATASE"/>
    <property type="match status" value="1"/>
</dbReference>
<dbReference type="Gene3D" id="3.40.50.1000">
    <property type="entry name" value="HAD superfamily/HAD-like"/>
    <property type="match status" value="1"/>
</dbReference>
<reference evidence="1 2" key="1">
    <citation type="submission" date="2013-07" db="EMBL/GenBank/DDBJ databases">
        <authorList>
            <consortium name="DOE Joint Genome Institute"/>
            <person name="Reeve W."/>
            <person name="Huntemann M."/>
            <person name="Han J."/>
            <person name="Chen A."/>
            <person name="Kyrpides N."/>
            <person name="Mavromatis K."/>
            <person name="Markowitz V."/>
            <person name="Palaniappan K."/>
            <person name="Ivanova N."/>
            <person name="Schaumberg A."/>
            <person name="Pati A."/>
            <person name="Liolios K."/>
            <person name="Nordberg H.P."/>
            <person name="Cantor M.N."/>
            <person name="Hua S.X."/>
            <person name="Woyke T."/>
        </authorList>
    </citation>
    <scope>NUCLEOTIDE SEQUENCE [LARGE SCALE GENOMIC DNA]</scope>
    <source>
        <strain evidence="1 2">DSM 43889</strain>
    </source>
</reference>
<reference evidence="1 2" key="2">
    <citation type="submission" date="2022-06" db="EMBL/GenBank/DDBJ databases">
        <title>Genomic Encyclopedia of Type Strains, Phase I: the one thousand microbial genomes (KMG-I) project.</title>
        <authorList>
            <person name="Kyrpides N."/>
        </authorList>
    </citation>
    <scope>NUCLEOTIDE SEQUENCE [LARGE SCALE GENOMIC DNA]</scope>
    <source>
        <strain evidence="1 2">DSM 43889</strain>
    </source>
</reference>